<dbReference type="GO" id="GO:0043874">
    <property type="term" value="F:acireductone synthase activity"/>
    <property type="evidence" value="ECO:0007669"/>
    <property type="project" value="InterPro"/>
</dbReference>
<evidence type="ECO:0000256" key="1">
    <source>
        <dbReference type="ARBA" id="ARBA00022605"/>
    </source>
</evidence>
<accession>A0A2D2D4U5</accession>
<dbReference type="Proteomes" id="UP000230709">
    <property type="component" value="Chromosome"/>
</dbReference>
<organism evidence="4 5">
    <name type="scientific">Methylosinus trichosporium (strain ATCC 35070 / NCIMB 11131 / UNIQEM 75 / OB3b)</name>
    <dbReference type="NCBI Taxonomy" id="595536"/>
    <lineage>
        <taxon>Bacteria</taxon>
        <taxon>Pseudomonadati</taxon>
        <taxon>Pseudomonadota</taxon>
        <taxon>Alphaproteobacteria</taxon>
        <taxon>Hyphomicrobiales</taxon>
        <taxon>Methylocystaceae</taxon>
        <taxon>Methylosinus</taxon>
    </lineage>
</organism>
<gene>
    <name evidence="4" type="primary">mtnC</name>
    <name evidence="4" type="ORF">CQW49_20655</name>
</gene>
<dbReference type="PANTHER" id="PTHR20371">
    <property type="entry name" value="ENOLASE-PHOSPHATASE E1"/>
    <property type="match status" value="1"/>
</dbReference>
<keyword evidence="1" id="KW-0028">Amino-acid biosynthesis</keyword>
<dbReference type="InterPro" id="IPR023214">
    <property type="entry name" value="HAD_sf"/>
</dbReference>
<keyword evidence="3" id="KW-0486">Methionine biosynthesis</keyword>
<dbReference type="GO" id="GO:0019509">
    <property type="term" value="P:L-methionine salvage from methylthioadenosine"/>
    <property type="evidence" value="ECO:0007669"/>
    <property type="project" value="InterPro"/>
</dbReference>
<dbReference type="PANTHER" id="PTHR20371:SF1">
    <property type="entry name" value="ENOLASE-PHOSPHATASE E1"/>
    <property type="match status" value="1"/>
</dbReference>
<name>A0A2D2D4U5_METT3</name>
<sequence>MSEPLRAVLIDIEGVMAPMAFMTETLIPLAAQRLGSYIVEHAEDEVVEEALEETGRLMGGYELEPAQAESLLLRWMKQGRKATPLKILQGLVWEEAYEAGSLQGELYPDVSAALAAWAAAGLRLFVYSSNSAPAQKLLLTRCGSAEVTGRFEDFFDTSLGQKIEPGSYRDICERLGLPAASILLLSESEEELDAARTAGLATIRIARDGPVDSGHAVSPDLASLNIGQ</sequence>
<dbReference type="NCBIfam" id="TIGR01691">
    <property type="entry name" value="enolase-ppase"/>
    <property type="match status" value="1"/>
</dbReference>
<dbReference type="AlphaFoldDB" id="A0A2D2D4U5"/>
<dbReference type="SFLD" id="SFLDG01133">
    <property type="entry name" value="C1.5.4:_Enolase-phosphatase_Li"/>
    <property type="match status" value="1"/>
</dbReference>
<dbReference type="InterPro" id="IPR006439">
    <property type="entry name" value="HAD-SF_hydro_IA"/>
</dbReference>
<dbReference type="SFLD" id="SFLDG01129">
    <property type="entry name" value="C1.5:_HAD__Beta-PGM__Phosphata"/>
    <property type="match status" value="1"/>
</dbReference>
<dbReference type="PRINTS" id="PR00413">
    <property type="entry name" value="HADHALOGNASE"/>
</dbReference>
<keyword evidence="2" id="KW-0378">Hydrolase</keyword>
<dbReference type="EMBL" id="CP023737">
    <property type="protein sequence ID" value="ATQ70028.1"/>
    <property type="molecule type" value="Genomic_DNA"/>
</dbReference>
<evidence type="ECO:0000313" key="5">
    <source>
        <dbReference type="Proteomes" id="UP000230709"/>
    </source>
</evidence>
<dbReference type="InterPro" id="IPR023943">
    <property type="entry name" value="Enolase-ppase_E1"/>
</dbReference>
<evidence type="ECO:0000256" key="2">
    <source>
        <dbReference type="ARBA" id="ARBA00022801"/>
    </source>
</evidence>
<reference evidence="5" key="1">
    <citation type="submission" date="2017-10" db="EMBL/GenBank/DDBJ databases">
        <title>Completed PacBio SMRT sequence of Methylosinus trichosporium OB3b reveals presence of a third large plasmid.</title>
        <authorList>
            <person name="Charles T.C."/>
            <person name="Lynch M.D.J."/>
            <person name="Heil J.R."/>
            <person name="Cheng J."/>
        </authorList>
    </citation>
    <scope>NUCLEOTIDE SEQUENCE [LARGE SCALE GENOMIC DNA]</scope>
    <source>
        <strain evidence="5">OB3b</strain>
    </source>
</reference>
<protein>
    <submittedName>
        <fullName evidence="4">Acireductone synthase</fullName>
    </submittedName>
</protein>
<dbReference type="GO" id="GO:0000287">
    <property type="term" value="F:magnesium ion binding"/>
    <property type="evidence" value="ECO:0007669"/>
    <property type="project" value="InterPro"/>
</dbReference>
<dbReference type="SFLD" id="SFLDS00003">
    <property type="entry name" value="Haloacid_Dehalogenase"/>
    <property type="match status" value="1"/>
</dbReference>
<dbReference type="KEGG" id="mtw:CQW49_20655"/>
<dbReference type="RefSeq" id="WP_003611469.1">
    <property type="nucleotide sequence ID" value="NZ_ADVE02000001.1"/>
</dbReference>
<evidence type="ECO:0000313" key="4">
    <source>
        <dbReference type="EMBL" id="ATQ70028.1"/>
    </source>
</evidence>
<dbReference type="Gene3D" id="3.40.50.1000">
    <property type="entry name" value="HAD superfamily/HAD-like"/>
    <property type="match status" value="1"/>
</dbReference>
<dbReference type="Pfam" id="PF00702">
    <property type="entry name" value="Hydrolase"/>
    <property type="match status" value="1"/>
</dbReference>
<dbReference type="Gene3D" id="1.10.720.60">
    <property type="match status" value="1"/>
</dbReference>
<dbReference type="InterPro" id="IPR036412">
    <property type="entry name" value="HAD-like_sf"/>
</dbReference>
<proteinExistence type="predicted"/>
<evidence type="ECO:0000256" key="3">
    <source>
        <dbReference type="ARBA" id="ARBA00023167"/>
    </source>
</evidence>
<dbReference type="STRING" id="595536.GCA_000178815_01066"/>
<keyword evidence="5" id="KW-1185">Reference proteome</keyword>
<dbReference type="SUPFAM" id="SSF56784">
    <property type="entry name" value="HAD-like"/>
    <property type="match status" value="1"/>
</dbReference>